<evidence type="ECO:0000256" key="21">
    <source>
        <dbReference type="PIRSR" id="PIRSR005557-2"/>
    </source>
</evidence>
<dbReference type="EMBL" id="CAXKWB010056389">
    <property type="protein sequence ID" value="CAL4178203.1"/>
    <property type="molecule type" value="Genomic_DNA"/>
</dbReference>
<evidence type="ECO:0000256" key="9">
    <source>
        <dbReference type="ARBA" id="ARBA00022968"/>
    </source>
</evidence>
<comment type="caution">
    <text evidence="23">The sequence shown here is derived from an EMBL/GenBank/DDBJ whole genome shotgun (WGS) entry which is preliminary data.</text>
</comment>
<evidence type="ECO:0000256" key="22">
    <source>
        <dbReference type="SAM" id="Phobius"/>
    </source>
</evidence>
<gene>
    <name evidence="23" type="ORF">MNOR_LOCUS34988</name>
</gene>
<evidence type="ECO:0000256" key="18">
    <source>
        <dbReference type="ARBA" id="ARBA00076526"/>
    </source>
</evidence>
<keyword evidence="7" id="KW-0808">Transferase</keyword>
<evidence type="ECO:0000256" key="6">
    <source>
        <dbReference type="ARBA" id="ARBA00022676"/>
    </source>
</evidence>
<evidence type="ECO:0000256" key="12">
    <source>
        <dbReference type="ARBA" id="ARBA00023136"/>
    </source>
</evidence>
<name>A0AAV2SCE4_MEGNR</name>
<evidence type="ECO:0000256" key="14">
    <source>
        <dbReference type="ARBA" id="ARBA00023180"/>
    </source>
</evidence>
<dbReference type="GO" id="GO:0003835">
    <property type="term" value="F:beta-galactoside alpha-2,6-sialyltransferase activity"/>
    <property type="evidence" value="ECO:0007669"/>
    <property type="project" value="UniProtKB-EC"/>
</dbReference>
<dbReference type="CDD" id="cd23968">
    <property type="entry name" value="GT29_ST6GAL1_2"/>
    <property type="match status" value="1"/>
</dbReference>
<evidence type="ECO:0000256" key="15">
    <source>
        <dbReference type="ARBA" id="ARBA00034249"/>
    </source>
</evidence>
<proteinExistence type="inferred from homology"/>
<evidence type="ECO:0000313" key="23">
    <source>
        <dbReference type="EMBL" id="CAL4178203.1"/>
    </source>
</evidence>
<evidence type="ECO:0000256" key="17">
    <source>
        <dbReference type="ARBA" id="ARBA00069321"/>
    </source>
</evidence>
<evidence type="ECO:0000256" key="3">
    <source>
        <dbReference type="ARBA" id="ARBA00004922"/>
    </source>
</evidence>
<dbReference type="PANTHER" id="PTHR46059">
    <property type="entry name" value="BETA-GALACTOSIDE ALPHA-2,6-SIALYLTRANSFERASE"/>
    <property type="match status" value="1"/>
</dbReference>
<feature type="transmembrane region" description="Helical" evidence="22">
    <location>
        <begin position="7"/>
        <end position="27"/>
    </location>
</feature>
<dbReference type="FunFam" id="3.90.1480.20:FF:000012">
    <property type="entry name" value="ST6 beta-galactoside alpha-2,6-sialyltransferase 1"/>
    <property type="match status" value="1"/>
</dbReference>
<evidence type="ECO:0000256" key="16">
    <source>
        <dbReference type="ARBA" id="ARBA00034329"/>
    </source>
</evidence>
<dbReference type="AlphaFoldDB" id="A0AAV2SCE4"/>
<keyword evidence="6" id="KW-0328">Glycosyltransferase</keyword>
<dbReference type="GO" id="GO:0097503">
    <property type="term" value="P:sialylation"/>
    <property type="evidence" value="ECO:0007669"/>
    <property type="project" value="TreeGrafter"/>
</dbReference>
<feature type="non-terminal residue" evidence="23">
    <location>
        <position position="424"/>
    </location>
</feature>
<dbReference type="GO" id="GO:0032580">
    <property type="term" value="C:Golgi cisterna membrane"/>
    <property type="evidence" value="ECO:0007669"/>
    <property type="project" value="UniProtKB-SubCell"/>
</dbReference>
<dbReference type="Pfam" id="PF00777">
    <property type="entry name" value="Glyco_transf_29"/>
    <property type="match status" value="1"/>
</dbReference>
<dbReference type="PANTHER" id="PTHR46059:SF1">
    <property type="entry name" value="BETA-GALACTOSIDE ALPHA-2,6-SIALYLTRANSFERASE"/>
    <property type="match status" value="1"/>
</dbReference>
<evidence type="ECO:0000256" key="11">
    <source>
        <dbReference type="ARBA" id="ARBA00023034"/>
    </source>
</evidence>
<evidence type="ECO:0000256" key="10">
    <source>
        <dbReference type="ARBA" id="ARBA00022989"/>
    </source>
</evidence>
<dbReference type="GO" id="GO:0005576">
    <property type="term" value="C:extracellular region"/>
    <property type="evidence" value="ECO:0007669"/>
    <property type="project" value="UniProtKB-SubCell"/>
</dbReference>
<keyword evidence="12 22" id="KW-0472">Membrane</keyword>
<evidence type="ECO:0000256" key="2">
    <source>
        <dbReference type="ARBA" id="ARBA00004613"/>
    </source>
</evidence>
<keyword evidence="24" id="KW-1185">Reference proteome</keyword>
<evidence type="ECO:0000256" key="19">
    <source>
        <dbReference type="ARBA" id="ARBA00076676"/>
    </source>
</evidence>
<reference evidence="23 24" key="1">
    <citation type="submission" date="2024-05" db="EMBL/GenBank/DDBJ databases">
        <authorList>
            <person name="Wallberg A."/>
        </authorList>
    </citation>
    <scope>NUCLEOTIDE SEQUENCE [LARGE SCALE GENOMIC DNA]</scope>
</reference>
<evidence type="ECO:0000256" key="1">
    <source>
        <dbReference type="ARBA" id="ARBA00004447"/>
    </source>
</evidence>
<comment type="similarity">
    <text evidence="4">Belongs to the glycosyltransferase 29 family.</text>
</comment>
<keyword evidence="9" id="KW-0735">Signal-anchor</keyword>
<keyword evidence="10 22" id="KW-1133">Transmembrane helix</keyword>
<protein>
    <recommendedName>
        <fullName evidence="17">Beta-galactoside alpha-2,6-sialyltransferase 1</fullName>
        <ecNumber evidence="16">2.4.3.1</ecNumber>
    </recommendedName>
    <alternativeName>
        <fullName evidence="20">CMP-N-acetylneuraminate-beta-galactosamide-alpha-2,6-sialyltransferase 1</fullName>
    </alternativeName>
    <alternativeName>
        <fullName evidence="19">ST6Gal I</fullName>
    </alternativeName>
    <alternativeName>
        <fullName evidence="18">Sialyltransferase 1</fullName>
    </alternativeName>
</protein>
<evidence type="ECO:0000313" key="24">
    <source>
        <dbReference type="Proteomes" id="UP001497623"/>
    </source>
</evidence>
<keyword evidence="13" id="KW-1015">Disulfide bond</keyword>
<evidence type="ECO:0000256" key="7">
    <source>
        <dbReference type="ARBA" id="ARBA00022679"/>
    </source>
</evidence>
<comment type="catalytic activity">
    <reaction evidence="15">
        <text>a beta-D-galactoside + CMP-N-acetyl-beta-neuraminate = an N-acetyl-alpha-neuraminyl-(2-&gt;6)-beta-D-galactosyl derivative + CMP + H(+)</text>
        <dbReference type="Rhea" id="RHEA:52104"/>
        <dbReference type="ChEBI" id="CHEBI:15378"/>
        <dbReference type="ChEBI" id="CHEBI:28034"/>
        <dbReference type="ChEBI" id="CHEBI:57812"/>
        <dbReference type="ChEBI" id="CHEBI:60377"/>
        <dbReference type="ChEBI" id="CHEBI:136398"/>
        <dbReference type="EC" id="2.4.3.1"/>
    </reaction>
</comment>
<organism evidence="23 24">
    <name type="scientific">Meganyctiphanes norvegica</name>
    <name type="common">Northern krill</name>
    <name type="synonym">Thysanopoda norvegica</name>
    <dbReference type="NCBI Taxonomy" id="48144"/>
    <lineage>
        <taxon>Eukaryota</taxon>
        <taxon>Metazoa</taxon>
        <taxon>Ecdysozoa</taxon>
        <taxon>Arthropoda</taxon>
        <taxon>Crustacea</taxon>
        <taxon>Multicrustacea</taxon>
        <taxon>Malacostraca</taxon>
        <taxon>Eumalacostraca</taxon>
        <taxon>Eucarida</taxon>
        <taxon>Euphausiacea</taxon>
        <taxon>Euphausiidae</taxon>
        <taxon>Meganyctiphanes</taxon>
    </lineage>
</organism>
<keyword evidence="5" id="KW-0964">Secreted</keyword>
<evidence type="ECO:0000256" key="8">
    <source>
        <dbReference type="ARBA" id="ARBA00022692"/>
    </source>
</evidence>
<evidence type="ECO:0000256" key="4">
    <source>
        <dbReference type="ARBA" id="ARBA00006003"/>
    </source>
</evidence>
<dbReference type="InterPro" id="IPR001675">
    <property type="entry name" value="Glyco_trans_29"/>
</dbReference>
<dbReference type="Gene3D" id="3.90.1480.20">
    <property type="entry name" value="Glycosyl transferase family 29"/>
    <property type="match status" value="1"/>
</dbReference>
<accession>A0AAV2SCE4</accession>
<evidence type="ECO:0000256" key="20">
    <source>
        <dbReference type="ARBA" id="ARBA00080062"/>
    </source>
</evidence>
<dbReference type="EC" id="2.4.3.1" evidence="16"/>
<dbReference type="InterPro" id="IPR038578">
    <property type="entry name" value="GT29-like_sf"/>
</dbReference>
<keyword evidence="11" id="KW-0333">Golgi apparatus</keyword>
<evidence type="ECO:0000256" key="13">
    <source>
        <dbReference type="ARBA" id="ARBA00023157"/>
    </source>
</evidence>
<sequence length="424" mass="49115">MRLVGLTVCLFMNIVFLGMGAYLYLLWIQYWRYAQSNTLLADQTSSSKNHSRRDLAHEIEIRKGRPMFFRAPEPPTMMEPESAPTLPPTSAVNLSTTTTTPMPRHLMIKAIENHKMKLTVQLRTYQMDGGNLLFKHENKYGVNYRGVKIKGEPTRESILCALRKAEVRALRDGDEPFTRLGVAKYFPSTTLLEGRYFNTCAVVSSAASLKGSGLGDFIDSHDAIVRFNHAPTKGFEEDVGSRTTLRIVNSQVVTKPEFDFWDSPLYRDVALLVWDPCNYTATLEQWYETPDFDVFPVYFRRRLMVPQEDLHLLHPQALWKLWNTLQKHTRTNMLPNPPSSGFLGLAIMLSHCATVNLIEYIPSLRLSKQCHYWEEWHQWTCTLRDWNRELVRSRRAHLLERSAHINEFESWTQIPEGRMIRCSS</sequence>
<dbReference type="Proteomes" id="UP001497623">
    <property type="component" value="Unassembled WGS sequence"/>
</dbReference>
<comment type="subcellular location">
    <subcellularLocation>
        <location evidence="1">Golgi apparatus</location>
        <location evidence="1">Golgi stack membrane</location>
        <topology evidence="1">Single-pass type II membrane protein</topology>
    </subcellularLocation>
    <subcellularLocation>
        <location evidence="2">Secreted</location>
    </subcellularLocation>
</comment>
<evidence type="ECO:0000256" key="5">
    <source>
        <dbReference type="ARBA" id="ARBA00022525"/>
    </source>
</evidence>
<keyword evidence="8 22" id="KW-0812">Transmembrane</keyword>
<feature type="disulfide bond" evidence="21">
    <location>
        <begin position="200"/>
        <end position="352"/>
    </location>
</feature>
<keyword evidence="14" id="KW-0325">Glycoprotein</keyword>
<comment type="pathway">
    <text evidence="3">Protein modification; protein glycosylation.</text>
</comment>